<protein>
    <submittedName>
        <fullName evidence="4">Class I adenylate-forming enzyme family protein</fullName>
    </submittedName>
</protein>
<evidence type="ECO:0000256" key="2">
    <source>
        <dbReference type="ARBA" id="ARBA00022598"/>
    </source>
</evidence>
<feature type="domain" description="AMP-dependent synthetase/ligase" evidence="3">
    <location>
        <begin position="58"/>
        <end position="352"/>
    </location>
</feature>
<evidence type="ECO:0000313" key="4">
    <source>
        <dbReference type="EMBL" id="MFD1745541.1"/>
    </source>
</evidence>
<dbReference type="InterPro" id="IPR042099">
    <property type="entry name" value="ANL_N_sf"/>
</dbReference>
<evidence type="ECO:0000313" key="5">
    <source>
        <dbReference type="Proteomes" id="UP001597322"/>
    </source>
</evidence>
<evidence type="ECO:0000259" key="3">
    <source>
        <dbReference type="Pfam" id="PF00501"/>
    </source>
</evidence>
<reference evidence="5" key="1">
    <citation type="journal article" date="2019" name="Int. J. Syst. Evol. Microbiol.">
        <title>The Global Catalogue of Microorganisms (GCM) 10K type strain sequencing project: providing services to taxonomists for standard genome sequencing and annotation.</title>
        <authorList>
            <consortium name="The Broad Institute Genomics Platform"/>
            <consortium name="The Broad Institute Genome Sequencing Center for Infectious Disease"/>
            <person name="Wu L."/>
            <person name="Ma J."/>
        </authorList>
    </citation>
    <scope>NUCLEOTIDE SEQUENCE [LARGE SCALE GENOMIC DNA]</scope>
    <source>
        <strain evidence="5">CG52</strain>
    </source>
</reference>
<dbReference type="SUPFAM" id="SSF56801">
    <property type="entry name" value="Acetyl-CoA synthetase-like"/>
    <property type="match status" value="1"/>
</dbReference>
<dbReference type="Pfam" id="PF00501">
    <property type="entry name" value="AMP-binding"/>
    <property type="match status" value="1"/>
</dbReference>
<dbReference type="InterPro" id="IPR000873">
    <property type="entry name" value="AMP-dep_synth/lig_dom"/>
</dbReference>
<dbReference type="Proteomes" id="UP001597322">
    <property type="component" value="Unassembled WGS sequence"/>
</dbReference>
<dbReference type="EMBL" id="JBHUEQ010000015">
    <property type="protein sequence ID" value="MFD1745541.1"/>
    <property type="molecule type" value="Genomic_DNA"/>
</dbReference>
<dbReference type="Gene3D" id="3.40.50.12780">
    <property type="entry name" value="N-terminal domain of ligase-like"/>
    <property type="match status" value="1"/>
</dbReference>
<comment type="similarity">
    <text evidence="1">Belongs to the ATP-dependent AMP-binding enzyme family.</text>
</comment>
<keyword evidence="5" id="KW-1185">Reference proteome</keyword>
<organism evidence="4 5">
    <name type="scientific">Rhizobium helianthi</name>
    <dbReference type="NCBI Taxonomy" id="1132695"/>
    <lineage>
        <taxon>Bacteria</taxon>
        <taxon>Pseudomonadati</taxon>
        <taxon>Pseudomonadota</taxon>
        <taxon>Alphaproteobacteria</taxon>
        <taxon>Hyphomicrobiales</taxon>
        <taxon>Rhizobiaceae</taxon>
        <taxon>Rhizobium/Agrobacterium group</taxon>
        <taxon>Rhizobium</taxon>
    </lineage>
</organism>
<evidence type="ECO:0000256" key="1">
    <source>
        <dbReference type="ARBA" id="ARBA00006432"/>
    </source>
</evidence>
<proteinExistence type="inferred from homology"/>
<gene>
    <name evidence="4" type="ORF">ACFSE1_08730</name>
</gene>
<keyword evidence="2" id="KW-0436">Ligase</keyword>
<dbReference type="PANTHER" id="PTHR43201">
    <property type="entry name" value="ACYL-COA SYNTHETASE"/>
    <property type="match status" value="1"/>
</dbReference>
<accession>A0ABW4M5P1</accession>
<dbReference type="PANTHER" id="PTHR43201:SF5">
    <property type="entry name" value="MEDIUM-CHAIN ACYL-COA LIGASE ACSF2, MITOCHONDRIAL"/>
    <property type="match status" value="1"/>
</dbReference>
<dbReference type="RefSeq" id="WP_377399398.1">
    <property type="nucleotide sequence ID" value="NZ_JBHUEQ010000015.1"/>
</dbReference>
<name>A0ABW4M5P1_9HYPH</name>
<comment type="caution">
    <text evidence="4">The sequence shown here is derived from an EMBL/GenBank/DDBJ whole genome shotgun (WGS) entry which is preliminary data.</text>
</comment>
<sequence>MAGLTNTLHDEAPPQRVSTTTQATELNIASVEMFLHRLIQADVNEDGHPVLAEILGDLEQAGLPAGTPVMLAMPNGRAFVTLVFALLLRGLVPVLLPSSAPLDRVKRMARVLGAKSILSGVGTFARRFAEKGRPIGTIAELRQFNEVQSSLFQPGEVILLTSGTSGIFSGCLFNIASLFRNGERHAASIGQTPGDRVLISLPMYYSFAFVGQLLTTFRLGGQAILSGPPFTPLHFTSTISSYGVTQASITPLMLEAWLRSEDKTLPACLRRLTIGGAQAKPANIEELIAHNPGLEVFLTYGLTEAGPRVSTLAAHLEPASRYASVGHPMPGITVRLNREKPEDQVGELIIETDTALIRTLGGRSTPIGAVKGNRTEINTGDLFSMDEDGYLYFHKRRASSISIHGEKVFVKSVCETTETIPGVSRAEAWVSTAQTGEVSLTLDVYVTDTSMTEADIRRQLAQVLLRSEQPTHLVIHHEQGGWRKT</sequence>